<organism evidence="4 5">
    <name type="scientific">Ruoffia tabacinasalis</name>
    <dbReference type="NCBI Taxonomy" id="87458"/>
    <lineage>
        <taxon>Bacteria</taxon>
        <taxon>Bacillati</taxon>
        <taxon>Bacillota</taxon>
        <taxon>Bacilli</taxon>
        <taxon>Lactobacillales</taxon>
        <taxon>Aerococcaceae</taxon>
        <taxon>Ruoffia</taxon>
    </lineage>
</organism>
<keyword evidence="6" id="KW-1185">Reference proteome</keyword>
<evidence type="ECO:0000259" key="1">
    <source>
        <dbReference type="Pfam" id="PF10979"/>
    </source>
</evidence>
<feature type="domain" description="DUF2786" evidence="1">
    <location>
        <begin position="6"/>
        <end position="45"/>
    </location>
</feature>
<accession>A0A5R9DVZ7</accession>
<dbReference type="InterPro" id="IPR024498">
    <property type="entry name" value="DUF2786"/>
</dbReference>
<dbReference type="RefSeq" id="WP_138405007.1">
    <property type="nucleotide sequence ID" value="NZ_CP144682.1"/>
</dbReference>
<feature type="domain" description="DUF7168" evidence="2">
    <location>
        <begin position="56"/>
        <end position="174"/>
    </location>
</feature>
<dbReference type="EMBL" id="VBSP01000032">
    <property type="protein sequence ID" value="TLQ40301.1"/>
    <property type="molecule type" value="Genomic_DNA"/>
</dbReference>
<reference evidence="3 6" key="2">
    <citation type="submission" date="2020-07" db="EMBL/GenBank/DDBJ databases">
        <title>Facklamia lactis sp. nov., isolated from raw milk.</title>
        <authorList>
            <person name="Doll E.V."/>
            <person name="Huptas C."/>
            <person name="Staib L."/>
            <person name="Wenning M."/>
            <person name="Scherer S."/>
        </authorList>
    </citation>
    <scope>NUCLEOTIDE SEQUENCE [LARGE SCALE GENOMIC DNA]</scope>
    <source>
        <strain evidence="3 6">DSM 104272</strain>
    </source>
</reference>
<dbReference type="Proteomes" id="UP000306420">
    <property type="component" value="Unassembled WGS sequence"/>
</dbReference>
<comment type="caution">
    <text evidence="4">The sequence shown here is derived from an EMBL/GenBank/DDBJ whole genome shotgun (WGS) entry which is preliminary data.</text>
</comment>
<sequence length="233" mass="27097">MSINDKILDKIRNLLSLAEDGGNDEESQTALLMAQKLMLKYKISQDELNEGGKQEIIIKSLSVYKRLYWWEKVLVKIISENFRVMFYVQSNRLPHQKSVQRKLVLMGYPEDVELAYEVFYLAAESMKHYAGIHIKDNNEDSTLAQAQIRKAYYQGFMDGLDHKFAKQREEMADDNEKFALIIKTPQDVVDKFNQEINGSLAFKQPDLSRNSHAYHDGYDRGQNVSLTNKYLDQ</sequence>
<evidence type="ECO:0000313" key="5">
    <source>
        <dbReference type="Proteomes" id="UP000306420"/>
    </source>
</evidence>
<dbReference type="OrthoDB" id="1808266at2"/>
<name>A0A5R9DVZ7_9LACT</name>
<protein>
    <submittedName>
        <fullName evidence="4">DUF2786 domain-containing protein</fullName>
    </submittedName>
</protein>
<dbReference type="InterPro" id="IPR055592">
    <property type="entry name" value="DUF7168"/>
</dbReference>
<evidence type="ECO:0000259" key="2">
    <source>
        <dbReference type="Pfam" id="PF23771"/>
    </source>
</evidence>
<evidence type="ECO:0000313" key="4">
    <source>
        <dbReference type="EMBL" id="TLQ40301.1"/>
    </source>
</evidence>
<evidence type="ECO:0000313" key="6">
    <source>
        <dbReference type="Proteomes" id="UP000823401"/>
    </source>
</evidence>
<proteinExistence type="predicted"/>
<dbReference type="Pfam" id="PF10979">
    <property type="entry name" value="DUF2786"/>
    <property type="match status" value="1"/>
</dbReference>
<gene>
    <name evidence="4" type="ORF">FEZ33_08640</name>
    <name evidence="3" type="ORF">HYQ42_01090</name>
</gene>
<dbReference type="Pfam" id="PF23771">
    <property type="entry name" value="DUF7168"/>
    <property type="match status" value="1"/>
</dbReference>
<dbReference type="Proteomes" id="UP000823401">
    <property type="component" value="Unassembled WGS sequence"/>
</dbReference>
<dbReference type="EMBL" id="JACCEL010000002">
    <property type="protein sequence ID" value="MBG9977365.1"/>
    <property type="molecule type" value="Genomic_DNA"/>
</dbReference>
<reference evidence="4 5" key="1">
    <citation type="submission" date="2019-05" db="EMBL/GenBank/DDBJ databases">
        <title>The metagenome of a microbial culture collection derived from dairy environment covers the genomic content of the human microbiome.</title>
        <authorList>
            <person name="Roder T."/>
            <person name="Wuthrich D."/>
            <person name="Sattari Z."/>
            <person name="Von Ah U."/>
            <person name="Bar C."/>
            <person name="Ronchi F."/>
            <person name="Macpherson A.J."/>
            <person name="Ganal-Vonarburg S.C."/>
            <person name="Bruggmann R."/>
            <person name="Vergeres G."/>
        </authorList>
    </citation>
    <scope>NUCLEOTIDE SEQUENCE [LARGE SCALE GENOMIC DNA]</scope>
    <source>
        <strain evidence="4 5">FAM 24227</strain>
    </source>
</reference>
<dbReference type="AlphaFoldDB" id="A0A5R9DVZ7"/>
<evidence type="ECO:0000313" key="3">
    <source>
        <dbReference type="EMBL" id="MBG9977365.1"/>
    </source>
</evidence>